<dbReference type="Proteomes" id="UP000198541">
    <property type="component" value="Unassembled WGS sequence"/>
</dbReference>
<name>A0A1G9ZEY3_9ACTO</name>
<reference evidence="5" key="1">
    <citation type="submission" date="2016-10" db="EMBL/GenBank/DDBJ databases">
        <authorList>
            <person name="Varghese N."/>
            <person name="Submissions S."/>
        </authorList>
    </citation>
    <scope>NUCLEOTIDE SEQUENCE [LARGE SCALE GENOMIC DNA]</scope>
    <source>
        <strain evidence="5">DSM 27982</strain>
    </source>
</reference>
<evidence type="ECO:0000313" key="4">
    <source>
        <dbReference type="EMBL" id="SDN19735.1"/>
    </source>
</evidence>
<dbReference type="PANTHER" id="PTHR30576">
    <property type="entry name" value="COLANIC BIOSYNTHESIS UDP-GLUCOSE LIPID CARRIER TRANSFERASE"/>
    <property type="match status" value="1"/>
</dbReference>
<dbReference type="GO" id="GO:0016780">
    <property type="term" value="F:phosphotransferase activity, for other substituted phosphate groups"/>
    <property type="evidence" value="ECO:0007669"/>
    <property type="project" value="TreeGrafter"/>
</dbReference>
<comment type="similarity">
    <text evidence="1">Belongs to the bacterial sugar transferase family.</text>
</comment>
<feature type="transmembrane region" description="Helical" evidence="2">
    <location>
        <begin position="64"/>
        <end position="88"/>
    </location>
</feature>
<dbReference type="InterPro" id="IPR003362">
    <property type="entry name" value="Bact_transf"/>
</dbReference>
<keyword evidence="2" id="KW-0472">Membrane</keyword>
<keyword evidence="2" id="KW-1133">Transmembrane helix</keyword>
<feature type="domain" description="Bacterial sugar transferase" evidence="3">
    <location>
        <begin position="62"/>
        <end position="254"/>
    </location>
</feature>
<proteinExistence type="inferred from homology"/>
<evidence type="ECO:0000256" key="1">
    <source>
        <dbReference type="ARBA" id="ARBA00006464"/>
    </source>
</evidence>
<evidence type="ECO:0000259" key="3">
    <source>
        <dbReference type="Pfam" id="PF02397"/>
    </source>
</evidence>
<keyword evidence="2" id="KW-0812">Transmembrane</keyword>
<evidence type="ECO:0000313" key="5">
    <source>
        <dbReference type="Proteomes" id="UP000198541"/>
    </source>
</evidence>
<evidence type="ECO:0000256" key="2">
    <source>
        <dbReference type="SAM" id="Phobius"/>
    </source>
</evidence>
<protein>
    <submittedName>
        <fullName evidence="4">Sugar transferase involved in LPS biosynthesis (Colanic, teichoic acid)</fullName>
    </submittedName>
</protein>
<sequence>MRVPFGGKSMFGRYMSNLRADPAKRIMAVMPPWKDLPEEMRTHAVRPYYDRLVERQRELRLKRLLDIAGAAVMLAAFGWLFAFLPIIIKIESPGPVFFRQKRVTQFGREFEIHKFRTMKAAPHQSGLQVTLHNDARVTRVGAFLRRYRIDEVSQLIDILQGNMSFVGTRPEVPEYVRKYTPEMLATLLLPAGVTSTASIEFKDEAQLLTSITDAERAYTEYILPRKMAFNLDDIRKFSIARDLRIMLLTIRAVLTDR</sequence>
<keyword evidence="5" id="KW-1185">Reference proteome</keyword>
<keyword evidence="4" id="KW-0808">Transferase</keyword>
<dbReference type="Pfam" id="PF02397">
    <property type="entry name" value="Bac_transf"/>
    <property type="match status" value="1"/>
</dbReference>
<dbReference type="AlphaFoldDB" id="A0A1G9ZEY3"/>
<dbReference type="PANTHER" id="PTHR30576:SF0">
    <property type="entry name" value="UNDECAPRENYL-PHOSPHATE N-ACETYLGALACTOSAMINYL 1-PHOSPHATE TRANSFERASE-RELATED"/>
    <property type="match status" value="1"/>
</dbReference>
<accession>A0A1G9ZEY3</accession>
<dbReference type="EMBL" id="FNIM01000001">
    <property type="protein sequence ID" value="SDN19735.1"/>
    <property type="molecule type" value="Genomic_DNA"/>
</dbReference>
<organism evidence="4 5">
    <name type="scientific">Actinomyces ruminicola</name>
    <dbReference type="NCBI Taxonomy" id="332524"/>
    <lineage>
        <taxon>Bacteria</taxon>
        <taxon>Bacillati</taxon>
        <taxon>Actinomycetota</taxon>
        <taxon>Actinomycetes</taxon>
        <taxon>Actinomycetales</taxon>
        <taxon>Actinomycetaceae</taxon>
        <taxon>Actinomyces</taxon>
    </lineage>
</organism>
<gene>
    <name evidence="4" type="ORF">SAMN05216355_101166</name>
</gene>